<keyword evidence="5" id="KW-0274">FAD</keyword>
<dbReference type="SUPFAM" id="SSF47203">
    <property type="entry name" value="Acyl-CoA dehydrogenase C-terminal domain-like"/>
    <property type="match status" value="1"/>
</dbReference>
<dbReference type="InterPro" id="IPR037069">
    <property type="entry name" value="AcylCoA_DH/ox_N_sf"/>
</dbReference>
<evidence type="ECO:0000256" key="10">
    <source>
        <dbReference type="ARBA" id="ARBA00037927"/>
    </source>
</evidence>
<comment type="catalytic activity">
    <reaction evidence="12">
        <text>glutaryl-CoA + oxidized [electron-transfer flavoprotein] + 2 H(+) = (2E)-butenoyl-CoA + reduced [electron-transfer flavoprotein] + CO2</text>
        <dbReference type="Rhea" id="RHEA:13389"/>
        <dbReference type="Rhea" id="RHEA-COMP:10685"/>
        <dbReference type="Rhea" id="RHEA-COMP:10686"/>
        <dbReference type="ChEBI" id="CHEBI:15378"/>
        <dbReference type="ChEBI" id="CHEBI:16526"/>
        <dbReference type="ChEBI" id="CHEBI:57332"/>
        <dbReference type="ChEBI" id="CHEBI:57378"/>
        <dbReference type="ChEBI" id="CHEBI:57692"/>
        <dbReference type="ChEBI" id="CHEBI:58307"/>
        <dbReference type="EC" id="1.3.8.6"/>
    </reaction>
</comment>
<reference evidence="16" key="1">
    <citation type="submission" date="2018-05" db="EMBL/GenBank/DDBJ databases">
        <authorList>
            <person name="Lanie J.A."/>
            <person name="Ng W.-L."/>
            <person name="Kazmierczak K.M."/>
            <person name="Andrzejewski T.M."/>
            <person name="Davidsen T.M."/>
            <person name="Wayne K.J."/>
            <person name="Tettelin H."/>
            <person name="Glass J.I."/>
            <person name="Rusch D."/>
            <person name="Podicherti R."/>
            <person name="Tsui H.-C.T."/>
            <person name="Winkler M.E."/>
        </authorList>
    </citation>
    <scope>NUCLEOTIDE SEQUENCE</scope>
</reference>
<accession>A0A382C0C2</accession>
<proteinExistence type="inferred from homology"/>
<dbReference type="InterPro" id="IPR013786">
    <property type="entry name" value="AcylCoA_DH/ox_N"/>
</dbReference>
<dbReference type="InterPro" id="IPR052033">
    <property type="entry name" value="Glutaryl-CoA_DH_mitochondrial"/>
</dbReference>
<dbReference type="InterPro" id="IPR006089">
    <property type="entry name" value="Acyl-CoA_DH_CS"/>
</dbReference>
<dbReference type="GO" id="GO:0033539">
    <property type="term" value="P:fatty acid beta-oxidation using acyl-CoA dehydrogenase"/>
    <property type="evidence" value="ECO:0007669"/>
    <property type="project" value="TreeGrafter"/>
</dbReference>
<name>A0A382C0C2_9ZZZZ</name>
<comment type="pathway">
    <text evidence="10">Amino-acid metabolism; tryptophan metabolism.</text>
</comment>
<evidence type="ECO:0000313" key="16">
    <source>
        <dbReference type="EMBL" id="SVB19314.1"/>
    </source>
</evidence>
<dbReference type="AlphaFoldDB" id="A0A382C0C2"/>
<evidence type="ECO:0000256" key="8">
    <source>
        <dbReference type="ARBA" id="ARBA00023128"/>
    </source>
</evidence>
<dbReference type="PROSITE" id="PS00072">
    <property type="entry name" value="ACYL_COA_DH_1"/>
    <property type="match status" value="1"/>
</dbReference>
<dbReference type="Gene3D" id="2.40.110.10">
    <property type="entry name" value="Butyryl-CoA Dehydrogenase, subunit A, domain 2"/>
    <property type="match status" value="1"/>
</dbReference>
<organism evidence="16">
    <name type="scientific">marine metagenome</name>
    <dbReference type="NCBI Taxonomy" id="408172"/>
    <lineage>
        <taxon>unclassified sequences</taxon>
        <taxon>metagenomes</taxon>
        <taxon>ecological metagenomes</taxon>
    </lineage>
</organism>
<keyword evidence="4" id="KW-0285">Flavoprotein</keyword>
<evidence type="ECO:0000256" key="3">
    <source>
        <dbReference type="ARBA" id="ARBA00009347"/>
    </source>
</evidence>
<comment type="cofactor">
    <cofactor evidence="1">
        <name>FAD</name>
        <dbReference type="ChEBI" id="CHEBI:57692"/>
    </cofactor>
</comment>
<dbReference type="GO" id="GO:0004361">
    <property type="term" value="F:glutaryl-CoA dehydrogenase activity"/>
    <property type="evidence" value="ECO:0007669"/>
    <property type="project" value="UniProtKB-EC"/>
</dbReference>
<feature type="domain" description="Acyl-CoA oxidase/dehydrogenase middle" evidence="14">
    <location>
        <begin position="128"/>
        <end position="219"/>
    </location>
</feature>
<dbReference type="GO" id="GO:0000062">
    <property type="term" value="F:fatty-acyl-CoA binding"/>
    <property type="evidence" value="ECO:0007669"/>
    <property type="project" value="TreeGrafter"/>
</dbReference>
<dbReference type="GO" id="GO:0046949">
    <property type="term" value="P:fatty-acyl-CoA biosynthetic process"/>
    <property type="evidence" value="ECO:0007669"/>
    <property type="project" value="TreeGrafter"/>
</dbReference>
<evidence type="ECO:0000259" key="13">
    <source>
        <dbReference type="Pfam" id="PF00441"/>
    </source>
</evidence>
<dbReference type="InterPro" id="IPR046373">
    <property type="entry name" value="Acyl-CoA_Oxase/DH_mid-dom_sf"/>
</dbReference>
<dbReference type="PANTHER" id="PTHR42807">
    <property type="entry name" value="GLUTARYL-COA DEHYDROGENASE, MITOCHONDRIAL"/>
    <property type="match status" value="1"/>
</dbReference>
<dbReference type="Gene3D" id="1.10.540.10">
    <property type="entry name" value="Acyl-CoA dehydrogenase/oxidase, N-terminal domain"/>
    <property type="match status" value="1"/>
</dbReference>
<comment type="similarity">
    <text evidence="3">Belongs to the acyl-CoA dehydrogenase family.</text>
</comment>
<evidence type="ECO:0000256" key="6">
    <source>
        <dbReference type="ARBA" id="ARBA00022946"/>
    </source>
</evidence>
<dbReference type="FunFam" id="1.10.540.10:FF:000026">
    <property type="entry name" value="Acyl-CoA dehydrogenase medium chain"/>
    <property type="match status" value="1"/>
</dbReference>
<dbReference type="GO" id="GO:0005759">
    <property type="term" value="C:mitochondrial matrix"/>
    <property type="evidence" value="ECO:0007669"/>
    <property type="project" value="UniProtKB-SubCell"/>
</dbReference>
<dbReference type="SUPFAM" id="SSF56645">
    <property type="entry name" value="Acyl-CoA dehydrogenase NM domain-like"/>
    <property type="match status" value="1"/>
</dbReference>
<keyword evidence="6" id="KW-0809">Transit peptide</keyword>
<evidence type="ECO:0000256" key="9">
    <source>
        <dbReference type="ARBA" id="ARBA00037899"/>
    </source>
</evidence>
<feature type="domain" description="Acyl-CoA dehydrogenase/oxidase N-terminal" evidence="15">
    <location>
        <begin position="13"/>
        <end position="124"/>
    </location>
</feature>
<dbReference type="PROSITE" id="PS00073">
    <property type="entry name" value="ACYL_COA_DH_2"/>
    <property type="match status" value="1"/>
</dbReference>
<dbReference type="InterPro" id="IPR009075">
    <property type="entry name" value="AcylCo_DH/oxidase_C"/>
</dbReference>
<comment type="subcellular location">
    <subcellularLocation>
        <location evidence="2">Mitochondrion matrix</location>
    </subcellularLocation>
</comment>
<evidence type="ECO:0000256" key="12">
    <source>
        <dbReference type="ARBA" id="ARBA00049493"/>
    </source>
</evidence>
<dbReference type="Pfam" id="PF02770">
    <property type="entry name" value="Acyl-CoA_dh_M"/>
    <property type="match status" value="1"/>
</dbReference>
<dbReference type="EC" id="1.3.8.6" evidence="11"/>
<comment type="pathway">
    <text evidence="9">Amino-acid metabolism; lysine degradation.</text>
</comment>
<gene>
    <name evidence="16" type="ORF">METZ01_LOCUS172168</name>
</gene>
<evidence type="ECO:0000256" key="1">
    <source>
        <dbReference type="ARBA" id="ARBA00001974"/>
    </source>
</evidence>
<keyword evidence="8" id="KW-0496">Mitochondrion</keyword>
<evidence type="ECO:0000259" key="15">
    <source>
        <dbReference type="Pfam" id="PF02771"/>
    </source>
</evidence>
<dbReference type="PANTHER" id="PTHR42807:SF1">
    <property type="entry name" value="GLUTARYL-COA DEHYDROGENASE, MITOCHONDRIAL"/>
    <property type="match status" value="1"/>
</dbReference>
<protein>
    <recommendedName>
        <fullName evidence="11">glutaryl-CoA dehydrogenase (ETF)</fullName>
        <ecNumber evidence="11">1.3.8.6</ecNumber>
    </recommendedName>
</protein>
<evidence type="ECO:0000256" key="2">
    <source>
        <dbReference type="ARBA" id="ARBA00004305"/>
    </source>
</evidence>
<sequence>MLDYYSVAELFDSEDRQIQRAARDYLDRELMPNVAMWWESGEFPTRIIPDFGEMGFLGANLSQEYGCPGVGNLAYGLIMYELERIDSGLRSFASVQGALVMYPISRYGSEEQKHELLPQMADGKIVGCFGLTEHEGGSDPGAMKTTAVRDGETYILNGTKMWITNGNIADIALVWAKDDEGAVRGFLVPTSTNGFKANEIEKKMSMRASVTSELVLEDVEVPATAMLPGAKGLSAPLSCLTQARYGIAWGALGALESVYNDALRFSKSRSTFGRPIASRQLVQDKLVDMVTDHTKGLLLAWKLAKMKDAGTMAYNHVSLAKRENVRASLKAARTAREVLGGSGITLEYSVIRHMLNLETVDTYEGTRDIHTLIIGRDITDENALM</sequence>
<dbReference type="InterPro" id="IPR006091">
    <property type="entry name" value="Acyl-CoA_Oxase/DH_mid-dom"/>
</dbReference>
<dbReference type="Pfam" id="PF02771">
    <property type="entry name" value="Acyl-CoA_dh_N"/>
    <property type="match status" value="1"/>
</dbReference>
<evidence type="ECO:0000256" key="5">
    <source>
        <dbReference type="ARBA" id="ARBA00022827"/>
    </source>
</evidence>
<evidence type="ECO:0000256" key="7">
    <source>
        <dbReference type="ARBA" id="ARBA00023002"/>
    </source>
</evidence>
<dbReference type="InterPro" id="IPR009100">
    <property type="entry name" value="AcylCoA_DH/oxidase_NM_dom_sf"/>
</dbReference>
<evidence type="ECO:0000256" key="4">
    <source>
        <dbReference type="ARBA" id="ARBA00022630"/>
    </source>
</evidence>
<dbReference type="Gene3D" id="1.20.140.10">
    <property type="entry name" value="Butyryl-CoA Dehydrogenase, subunit A, domain 3"/>
    <property type="match status" value="1"/>
</dbReference>
<evidence type="ECO:0000259" key="14">
    <source>
        <dbReference type="Pfam" id="PF02770"/>
    </source>
</evidence>
<dbReference type="GO" id="GO:0050660">
    <property type="term" value="F:flavin adenine dinucleotide binding"/>
    <property type="evidence" value="ECO:0007669"/>
    <property type="project" value="InterPro"/>
</dbReference>
<evidence type="ECO:0000256" key="11">
    <source>
        <dbReference type="ARBA" id="ARBA00039033"/>
    </source>
</evidence>
<dbReference type="EMBL" id="UINC01032143">
    <property type="protein sequence ID" value="SVB19314.1"/>
    <property type="molecule type" value="Genomic_DNA"/>
</dbReference>
<feature type="domain" description="Acyl-CoA dehydrogenase/oxidase C-terminal" evidence="13">
    <location>
        <begin position="231"/>
        <end position="378"/>
    </location>
</feature>
<keyword evidence="7" id="KW-0560">Oxidoreductase</keyword>
<dbReference type="Pfam" id="PF00441">
    <property type="entry name" value="Acyl-CoA_dh_1"/>
    <property type="match status" value="1"/>
</dbReference>
<dbReference type="InterPro" id="IPR036250">
    <property type="entry name" value="AcylCo_DH-like_C"/>
</dbReference>